<feature type="transmembrane region" description="Helical" evidence="8">
    <location>
        <begin position="15"/>
        <end position="38"/>
    </location>
</feature>
<evidence type="ECO:0000259" key="9">
    <source>
        <dbReference type="PROSITE" id="PS50928"/>
    </source>
</evidence>
<dbReference type="InterPro" id="IPR035906">
    <property type="entry name" value="MetI-like_sf"/>
</dbReference>
<keyword evidence="2" id="KW-0813">Transport</keyword>
<dbReference type="Pfam" id="PF00528">
    <property type="entry name" value="BPD_transp_1"/>
    <property type="match status" value="2"/>
</dbReference>
<feature type="transmembrane region" description="Helical" evidence="8">
    <location>
        <begin position="94"/>
        <end position="120"/>
    </location>
</feature>
<keyword evidence="5 8" id="KW-0812">Transmembrane</keyword>
<feature type="transmembrane region" description="Helical" evidence="8">
    <location>
        <begin position="58"/>
        <end position="82"/>
    </location>
</feature>
<feature type="transmembrane region" description="Helical" evidence="8">
    <location>
        <begin position="224"/>
        <end position="247"/>
    </location>
</feature>
<evidence type="ECO:0000256" key="4">
    <source>
        <dbReference type="ARBA" id="ARBA00022519"/>
    </source>
</evidence>
<feature type="transmembrane region" description="Helical" evidence="8">
    <location>
        <begin position="182"/>
        <end position="204"/>
    </location>
</feature>
<feature type="transmembrane region" description="Helical" evidence="8">
    <location>
        <begin position="276"/>
        <end position="297"/>
    </location>
</feature>
<feature type="transmembrane region" description="Helical" evidence="8">
    <location>
        <begin position="510"/>
        <end position="531"/>
    </location>
</feature>
<proteinExistence type="predicted"/>
<feature type="transmembrane region" description="Helical" evidence="8">
    <location>
        <begin position="409"/>
        <end position="428"/>
    </location>
</feature>
<evidence type="ECO:0000313" key="10">
    <source>
        <dbReference type="EMBL" id="CAB4813809.1"/>
    </source>
</evidence>
<accession>A0A6J7MXS4</accession>
<name>A0A6J7MXS4_9ZZZZ</name>
<feature type="transmembrane region" description="Helical" evidence="8">
    <location>
        <begin position="471"/>
        <end position="490"/>
    </location>
</feature>
<dbReference type="EMBL" id="CAFBON010000070">
    <property type="protein sequence ID" value="CAB4985806.1"/>
    <property type="molecule type" value="Genomic_DNA"/>
</dbReference>
<evidence type="ECO:0000256" key="5">
    <source>
        <dbReference type="ARBA" id="ARBA00022692"/>
    </source>
</evidence>
<dbReference type="Gene3D" id="1.10.3720.10">
    <property type="entry name" value="MetI-like"/>
    <property type="match status" value="2"/>
</dbReference>
<keyword evidence="6 8" id="KW-1133">Transmembrane helix</keyword>
<dbReference type="GO" id="GO:0005886">
    <property type="term" value="C:plasma membrane"/>
    <property type="evidence" value="ECO:0007669"/>
    <property type="project" value="UniProtKB-SubCell"/>
</dbReference>
<evidence type="ECO:0000256" key="8">
    <source>
        <dbReference type="SAM" id="Phobius"/>
    </source>
</evidence>
<evidence type="ECO:0000256" key="1">
    <source>
        <dbReference type="ARBA" id="ARBA00004429"/>
    </source>
</evidence>
<keyword evidence="7 8" id="KW-0472">Membrane</keyword>
<feature type="domain" description="ABC transmembrane type-1" evidence="9">
    <location>
        <begin position="59"/>
        <end position="247"/>
    </location>
</feature>
<evidence type="ECO:0000256" key="7">
    <source>
        <dbReference type="ARBA" id="ARBA00023136"/>
    </source>
</evidence>
<evidence type="ECO:0000256" key="3">
    <source>
        <dbReference type="ARBA" id="ARBA00022475"/>
    </source>
</evidence>
<feature type="transmembrane region" description="Helical" evidence="8">
    <location>
        <begin position="378"/>
        <end position="397"/>
    </location>
</feature>
<evidence type="ECO:0000256" key="6">
    <source>
        <dbReference type="ARBA" id="ARBA00022989"/>
    </source>
</evidence>
<dbReference type="AlphaFoldDB" id="A0A6J7MXS4"/>
<organism evidence="11">
    <name type="scientific">freshwater metagenome</name>
    <dbReference type="NCBI Taxonomy" id="449393"/>
    <lineage>
        <taxon>unclassified sequences</taxon>
        <taxon>metagenomes</taxon>
        <taxon>ecological metagenomes</taxon>
    </lineage>
</organism>
<dbReference type="EMBL" id="CAFAAJ010000125">
    <property type="protein sequence ID" value="CAB4813809.1"/>
    <property type="molecule type" value="Genomic_DNA"/>
</dbReference>
<dbReference type="GO" id="GO:0055085">
    <property type="term" value="P:transmembrane transport"/>
    <property type="evidence" value="ECO:0007669"/>
    <property type="project" value="InterPro"/>
</dbReference>
<keyword evidence="3" id="KW-1003">Cell membrane</keyword>
<gene>
    <name evidence="10" type="ORF">UFOPK3001_01750</name>
    <name evidence="11" type="ORF">UFOPK3954_00830</name>
</gene>
<comment type="subcellular location">
    <subcellularLocation>
        <location evidence="1">Cell inner membrane</location>
        <topology evidence="1">Multi-pass membrane protein</topology>
    </subcellularLocation>
</comment>
<evidence type="ECO:0000256" key="2">
    <source>
        <dbReference type="ARBA" id="ARBA00022448"/>
    </source>
</evidence>
<dbReference type="InterPro" id="IPR000515">
    <property type="entry name" value="MetI-like"/>
</dbReference>
<dbReference type="CDD" id="cd06261">
    <property type="entry name" value="TM_PBP2"/>
    <property type="match status" value="2"/>
</dbReference>
<dbReference type="PANTHER" id="PTHR43357:SF4">
    <property type="entry name" value="INNER MEMBRANE ABC TRANSPORTER PERMEASE PROTEIN YDCV"/>
    <property type="match status" value="1"/>
</dbReference>
<dbReference type="PROSITE" id="PS50928">
    <property type="entry name" value="ABC_TM1"/>
    <property type="match status" value="2"/>
</dbReference>
<reference evidence="11" key="1">
    <citation type="submission" date="2020-05" db="EMBL/GenBank/DDBJ databases">
        <authorList>
            <person name="Chiriac C."/>
            <person name="Salcher M."/>
            <person name="Ghai R."/>
            <person name="Kavagutti S V."/>
        </authorList>
    </citation>
    <scope>NUCLEOTIDE SEQUENCE</scope>
</reference>
<sequence length="542" mass="57353">MDQGRAAVAPARARWALAVVPVLFTALFFLWPLGAIVARGLSLGAIGDVLGDGYTRSVLWFTFWQAAVCSAGAVVVGVLPAYVLARYRVPGRRLLLALVTVPFMLPTVVVGSAFLALLPASMHRTVPAVLLAHVWVNLAVVVRTVGTSVAQMDPRLGDAAATLGASPWQVMRHVTLPLLRPALWASSAVVFLFCFTSFGIVRLVGGPSHPTLEVEIWRRTTQSLDLRTAAALAVVQLVIVVGMTLVWSTAQARTATATAMRTLLRPRRARTAGQRALVWITVPATAAVVLAPLVVMVERSMRTAAGRHSLDAWRAVTGVGRALRAGGTQPVVADPWATVLASLRIALVATCIALVVGTLAACAIAYARRGGRLLDAGLMLPLGTSAVTIGFGLIITYNRGWYDLRGSWVMLPIGQALVAVPFVVRVILPTMRAIQPGLREAAATLGASPWHVWQEVDLPVLRRSMGAGAGFAFAISVGEFGASSFLTRVGNETAPIAIGRLIARPSLLNLAQAYALATVLAVVTLVVIVVVDRLRGERGASF</sequence>
<feature type="transmembrane region" description="Helical" evidence="8">
    <location>
        <begin position="345"/>
        <end position="366"/>
    </location>
</feature>
<keyword evidence="4" id="KW-0997">Cell inner membrane</keyword>
<feature type="domain" description="ABC transmembrane type-1" evidence="9">
    <location>
        <begin position="339"/>
        <end position="531"/>
    </location>
</feature>
<dbReference type="PANTHER" id="PTHR43357">
    <property type="entry name" value="INNER MEMBRANE ABC TRANSPORTER PERMEASE PROTEIN YDCV"/>
    <property type="match status" value="1"/>
</dbReference>
<evidence type="ECO:0000313" key="11">
    <source>
        <dbReference type="EMBL" id="CAB4985806.1"/>
    </source>
</evidence>
<feature type="transmembrane region" description="Helical" evidence="8">
    <location>
        <begin position="126"/>
        <end position="146"/>
    </location>
</feature>
<dbReference type="SUPFAM" id="SSF161098">
    <property type="entry name" value="MetI-like"/>
    <property type="match status" value="2"/>
</dbReference>
<protein>
    <submittedName>
        <fullName evidence="11">Unannotated protein</fullName>
    </submittedName>
</protein>